<feature type="domain" description="Major facilitator superfamily (MFS) profile" evidence="6">
    <location>
        <begin position="19"/>
        <end position="501"/>
    </location>
</feature>
<dbReference type="SUPFAM" id="SSF103473">
    <property type="entry name" value="MFS general substrate transporter"/>
    <property type="match status" value="1"/>
</dbReference>
<dbReference type="GO" id="GO:0016020">
    <property type="term" value="C:membrane"/>
    <property type="evidence" value="ECO:0007669"/>
    <property type="project" value="UniProtKB-SubCell"/>
</dbReference>
<feature type="transmembrane region" description="Helical" evidence="5">
    <location>
        <begin position="16"/>
        <end position="34"/>
    </location>
</feature>
<proteinExistence type="predicted"/>
<feature type="transmembrane region" description="Helical" evidence="5">
    <location>
        <begin position="237"/>
        <end position="259"/>
    </location>
</feature>
<sequence>MDFDGALMKTGGFGRFQRILALVFLTTATAHFSFNHMSQVFLLIAPEHYWCPDVDVESLHNKSSVRGNATHPWGKLCGLELGFGGDTENSTTTEYCPAGWAYDYGNLYVSLATEHDWVCGDAWKQYVLHTAFWIGSMMGYVTSGFLADRYGRKLAVCVLCLVSAVANLLPLLIANHWGLAVARLIAGFGAESVCSTIFVLVIEFTIPDKRTLIGFVWAFSWTIMASSYPWYADLIQSWRGLVVTNTALSIAILIIIGFVPESPSWHLTGGRREKGIEILKRLGRINGIKDISEDDFKTLQIKTAESPSTKKRNFWKDTLALVATPRLRRITLTLFMGWFLICLCYNANTLELSHLGLDVYGTFSLAIAFELPVNIFTILALDRFGRRWPNVSFMFIGGTVSLVMALLRTDSSSATLAMAIITIVCYAGSYNISYQLASEIFPTEIRGRGVLLTRLFGDIGSCLGADVAYLVEYDRYLPLLVVGLLSLLSAVLLFLVPDTVHEPLPQTIEDGENFGKNQGLCFCPLFVKEQPAEKILIEPKRKESGQINMSYDATTHL</sequence>
<dbReference type="Pfam" id="PF00083">
    <property type="entry name" value="Sugar_tr"/>
    <property type="match status" value="1"/>
</dbReference>
<dbReference type="InterPro" id="IPR005828">
    <property type="entry name" value="MFS_sugar_transport-like"/>
</dbReference>
<dbReference type="AlphaFoldDB" id="A0A2R5L8I1"/>
<feature type="transmembrane region" description="Helical" evidence="5">
    <location>
        <begin position="180"/>
        <end position="200"/>
    </location>
</feature>
<dbReference type="PROSITE" id="PS00216">
    <property type="entry name" value="SUGAR_TRANSPORT_1"/>
    <property type="match status" value="1"/>
</dbReference>
<feature type="transmembrane region" description="Helical" evidence="5">
    <location>
        <begin position="360"/>
        <end position="381"/>
    </location>
</feature>
<keyword evidence="4 5" id="KW-0472">Membrane</keyword>
<feature type="transmembrane region" description="Helical" evidence="5">
    <location>
        <begin position="212"/>
        <end position="231"/>
    </location>
</feature>
<evidence type="ECO:0000256" key="2">
    <source>
        <dbReference type="ARBA" id="ARBA00022692"/>
    </source>
</evidence>
<organism evidence="7">
    <name type="scientific">Ornithodoros turicata</name>
    <dbReference type="NCBI Taxonomy" id="34597"/>
    <lineage>
        <taxon>Eukaryota</taxon>
        <taxon>Metazoa</taxon>
        <taxon>Ecdysozoa</taxon>
        <taxon>Arthropoda</taxon>
        <taxon>Chelicerata</taxon>
        <taxon>Arachnida</taxon>
        <taxon>Acari</taxon>
        <taxon>Parasitiformes</taxon>
        <taxon>Ixodida</taxon>
        <taxon>Ixodoidea</taxon>
        <taxon>Argasidae</taxon>
        <taxon>Ornithodorinae</taxon>
        <taxon>Ornithodoros</taxon>
    </lineage>
</organism>
<feature type="transmembrane region" description="Helical" evidence="5">
    <location>
        <begin position="476"/>
        <end position="496"/>
    </location>
</feature>
<evidence type="ECO:0000313" key="7">
    <source>
        <dbReference type="EMBL" id="MBY05803.1"/>
    </source>
</evidence>
<protein>
    <submittedName>
        <fullName evidence="7">Putative sugar transporter</fullName>
    </submittedName>
</protein>
<feature type="transmembrane region" description="Helical" evidence="5">
    <location>
        <begin position="388"/>
        <end position="407"/>
    </location>
</feature>
<keyword evidence="2 5" id="KW-0812">Transmembrane</keyword>
<evidence type="ECO:0000259" key="6">
    <source>
        <dbReference type="PROSITE" id="PS50850"/>
    </source>
</evidence>
<feature type="transmembrane region" description="Helical" evidence="5">
    <location>
        <begin position="154"/>
        <end position="174"/>
    </location>
</feature>
<evidence type="ECO:0000256" key="1">
    <source>
        <dbReference type="ARBA" id="ARBA00004141"/>
    </source>
</evidence>
<evidence type="ECO:0000256" key="4">
    <source>
        <dbReference type="ARBA" id="ARBA00023136"/>
    </source>
</evidence>
<keyword evidence="3 5" id="KW-1133">Transmembrane helix</keyword>
<dbReference type="PROSITE" id="PS50850">
    <property type="entry name" value="MFS"/>
    <property type="match status" value="1"/>
</dbReference>
<accession>A0A2R5L8I1</accession>
<feature type="transmembrane region" description="Helical" evidence="5">
    <location>
        <begin position="330"/>
        <end position="348"/>
    </location>
</feature>
<dbReference type="InterPro" id="IPR036259">
    <property type="entry name" value="MFS_trans_sf"/>
</dbReference>
<evidence type="ECO:0000256" key="5">
    <source>
        <dbReference type="SAM" id="Phobius"/>
    </source>
</evidence>
<dbReference type="InterPro" id="IPR020846">
    <property type="entry name" value="MFS_dom"/>
</dbReference>
<keyword evidence="7" id="KW-0813">Transport</keyword>
<name>A0A2R5L8I1_9ACAR</name>
<feature type="transmembrane region" description="Helical" evidence="5">
    <location>
        <begin position="126"/>
        <end position="147"/>
    </location>
</feature>
<feature type="transmembrane region" description="Helical" evidence="5">
    <location>
        <begin position="413"/>
        <end position="430"/>
    </location>
</feature>
<dbReference type="EMBL" id="GGLE01001677">
    <property type="protein sequence ID" value="MBY05803.1"/>
    <property type="molecule type" value="Transcribed_RNA"/>
</dbReference>
<reference evidence="7" key="1">
    <citation type="submission" date="2018-03" db="EMBL/GenBank/DDBJ databases">
        <title>The relapsing fever spirochete Borrelia turicatae persists in the highly oxidative environment of its soft-bodied tick vector.</title>
        <authorList>
            <person name="Bourret T.J."/>
            <person name="Boyle W.K."/>
            <person name="Valenzuela J.G."/>
            <person name="Oliveira F."/>
            <person name="Lopez J.E."/>
        </authorList>
    </citation>
    <scope>NUCLEOTIDE SEQUENCE</scope>
    <source>
        <strain evidence="7">Kansas strain/isolate</strain>
        <tissue evidence="7">Salivary glands</tissue>
    </source>
</reference>
<evidence type="ECO:0000256" key="3">
    <source>
        <dbReference type="ARBA" id="ARBA00022989"/>
    </source>
</evidence>
<dbReference type="PANTHER" id="PTHR24064">
    <property type="entry name" value="SOLUTE CARRIER FAMILY 22 MEMBER"/>
    <property type="match status" value="1"/>
</dbReference>
<comment type="subcellular location">
    <subcellularLocation>
        <location evidence="1">Membrane</location>
        <topology evidence="1">Multi-pass membrane protein</topology>
    </subcellularLocation>
</comment>
<dbReference type="Gene3D" id="1.20.1250.20">
    <property type="entry name" value="MFS general substrate transporter like domains"/>
    <property type="match status" value="1"/>
</dbReference>
<keyword evidence="7" id="KW-0762">Sugar transport</keyword>
<dbReference type="InterPro" id="IPR005829">
    <property type="entry name" value="Sugar_transporter_CS"/>
</dbReference>
<dbReference type="GO" id="GO:0022857">
    <property type="term" value="F:transmembrane transporter activity"/>
    <property type="evidence" value="ECO:0007669"/>
    <property type="project" value="InterPro"/>
</dbReference>